<dbReference type="EMBL" id="JAFLQW010000494">
    <property type="protein sequence ID" value="MBO0351097.1"/>
    <property type="molecule type" value="Genomic_DNA"/>
</dbReference>
<organism evidence="2 3">
    <name type="scientific">Phormidium pseudopriestleyi FRX01</name>
    <dbReference type="NCBI Taxonomy" id="1759528"/>
    <lineage>
        <taxon>Bacteria</taxon>
        <taxon>Bacillati</taxon>
        <taxon>Cyanobacteriota</taxon>
        <taxon>Cyanophyceae</taxon>
        <taxon>Oscillatoriophycideae</taxon>
        <taxon>Oscillatoriales</taxon>
        <taxon>Oscillatoriaceae</taxon>
        <taxon>Phormidium</taxon>
    </lineage>
</organism>
<protein>
    <submittedName>
        <fullName evidence="2">Uncharacterized protein</fullName>
    </submittedName>
</protein>
<feature type="compositionally biased region" description="Polar residues" evidence="1">
    <location>
        <begin position="68"/>
        <end position="79"/>
    </location>
</feature>
<name>A0ABS3FVF7_9CYAN</name>
<evidence type="ECO:0000313" key="3">
    <source>
        <dbReference type="Proteomes" id="UP000664844"/>
    </source>
</evidence>
<comment type="caution">
    <text evidence="2">The sequence shown here is derived from an EMBL/GenBank/DDBJ whole genome shotgun (WGS) entry which is preliminary data.</text>
</comment>
<evidence type="ECO:0000313" key="2">
    <source>
        <dbReference type="EMBL" id="MBO0351097.1"/>
    </source>
</evidence>
<evidence type="ECO:0000256" key="1">
    <source>
        <dbReference type="SAM" id="MobiDB-lite"/>
    </source>
</evidence>
<sequence>MPSLLIFLALHRVTDLGDQKDKLNVISSISNFDEGCPELVRYTIAEPFIKIPVENTSKPNQGDRVNATDANSTWETQSSSVLELDNPSSRILMLNVTRSHASISPRSYSESRTVSVGLLYMVGWPPRYEYGLKSPLSIL</sequence>
<accession>A0ABS3FVF7</accession>
<reference evidence="2 3" key="1">
    <citation type="submission" date="2021-03" db="EMBL/GenBank/DDBJ databases">
        <title>Metabolic Capacity of the Antarctic Cyanobacterium Phormidium pseudopriestleyi that Sustains Oxygenic Photosynthesis in the Presence of Hydrogen Sulfide.</title>
        <authorList>
            <person name="Lumian J.E."/>
            <person name="Jungblut A.D."/>
            <person name="Dillon M.L."/>
            <person name="Hawes I."/>
            <person name="Doran P.T."/>
            <person name="Mackey T.J."/>
            <person name="Dick G.J."/>
            <person name="Grettenberger C.L."/>
            <person name="Sumner D.Y."/>
        </authorList>
    </citation>
    <scope>NUCLEOTIDE SEQUENCE [LARGE SCALE GENOMIC DNA]</scope>
    <source>
        <strain evidence="2 3">FRX01</strain>
    </source>
</reference>
<dbReference type="Proteomes" id="UP000664844">
    <property type="component" value="Unassembled WGS sequence"/>
</dbReference>
<proteinExistence type="predicted"/>
<feature type="region of interest" description="Disordered" evidence="1">
    <location>
        <begin position="55"/>
        <end position="79"/>
    </location>
</feature>
<keyword evidence="3" id="KW-1185">Reference proteome</keyword>
<gene>
    <name evidence="2" type="ORF">J0895_18875</name>
</gene>
<dbReference type="RefSeq" id="WP_207089553.1">
    <property type="nucleotide sequence ID" value="NZ_JAFLQW010000494.1"/>
</dbReference>